<reference evidence="2 3" key="1">
    <citation type="submission" date="2020-02" db="EMBL/GenBank/DDBJ databases">
        <authorList>
            <person name="Ferguson B K."/>
        </authorList>
    </citation>
    <scope>NUCLEOTIDE SEQUENCE [LARGE SCALE GENOMIC DNA]</scope>
</reference>
<accession>A0A6H5HC01</accession>
<evidence type="ECO:0000256" key="1">
    <source>
        <dbReference type="SAM" id="Coils"/>
    </source>
</evidence>
<sequence length="475" mass="53701">MEVKTLHFRNVKNIHIFCKVIDGMKISVSLVFITFKTPAFTASVQMLPEYQAQLSQQARTTDADGNEQLFESCDVVETSYHFLAHNINLHLSDDPGERFGPPSILDTCVTLFVFFHKGHHRRKDCFSQGTLGKDNVRPVIDDLQCDSVEELEGKLKRTLLWTEARDVWPDSSDSDYYNLGVKSVLGDLMFRSESIEDQNDAIDIGSEALEEDEQSIATMSITTPSENPSNTSYNKRKDLISIATVKLGQCEIVQYSQGLKSTLKAHVSNVELEECPAIPWDEFQCIWLREYGPKGTHKLSNCWLLENKEGAFTVEPLDGHNVSPISQETIDLKQENYQLRRKLAAMERLTEENHRLRKCEEEAQELSNSKPLFVNTLLLVFTLLAHSKQSLVCWMFHKMSSGSKSQEGMNNLFTERPMVVSPCSHRPTTVTIATAYNIQLVPTRNQGMMEFSPPPKQTSHLLLLIGPRASTPGTL</sequence>
<organism evidence="2 3">
    <name type="scientific">Nesidiocoris tenuis</name>
    <dbReference type="NCBI Taxonomy" id="355587"/>
    <lineage>
        <taxon>Eukaryota</taxon>
        <taxon>Metazoa</taxon>
        <taxon>Ecdysozoa</taxon>
        <taxon>Arthropoda</taxon>
        <taxon>Hexapoda</taxon>
        <taxon>Insecta</taxon>
        <taxon>Pterygota</taxon>
        <taxon>Neoptera</taxon>
        <taxon>Paraneoptera</taxon>
        <taxon>Hemiptera</taxon>
        <taxon>Heteroptera</taxon>
        <taxon>Panheteroptera</taxon>
        <taxon>Cimicomorpha</taxon>
        <taxon>Miridae</taxon>
        <taxon>Dicyphina</taxon>
        <taxon>Nesidiocoris</taxon>
    </lineage>
</organism>
<dbReference type="Proteomes" id="UP000479000">
    <property type="component" value="Unassembled WGS sequence"/>
</dbReference>
<dbReference type="EMBL" id="CADCXU010027063">
    <property type="protein sequence ID" value="CAB0014013.1"/>
    <property type="molecule type" value="Genomic_DNA"/>
</dbReference>
<dbReference type="AlphaFoldDB" id="A0A6H5HC01"/>
<proteinExistence type="predicted"/>
<dbReference type="OrthoDB" id="43807at2759"/>
<evidence type="ECO:0000313" key="3">
    <source>
        <dbReference type="Proteomes" id="UP000479000"/>
    </source>
</evidence>
<protein>
    <submittedName>
        <fullName evidence="2">Uncharacterized protein</fullName>
    </submittedName>
</protein>
<evidence type="ECO:0000313" key="2">
    <source>
        <dbReference type="EMBL" id="CAB0014013.1"/>
    </source>
</evidence>
<keyword evidence="1" id="KW-0175">Coiled coil</keyword>
<feature type="coiled-coil region" evidence="1">
    <location>
        <begin position="332"/>
        <end position="369"/>
    </location>
</feature>
<gene>
    <name evidence="2" type="ORF">NTEN_LOCUS18547</name>
</gene>
<name>A0A6H5HC01_9HEMI</name>
<keyword evidence="3" id="KW-1185">Reference proteome</keyword>